<name>A0A4Q4Z840_9ACTN</name>
<comment type="caution">
    <text evidence="5">The sequence shown here is derived from an EMBL/GenBank/DDBJ whole genome shotgun (WGS) entry which is preliminary data.</text>
</comment>
<dbReference type="InterPro" id="IPR050546">
    <property type="entry name" value="Glycosyl_Hydrlase_16"/>
</dbReference>
<dbReference type="GO" id="GO:0005975">
    <property type="term" value="P:carbohydrate metabolic process"/>
    <property type="evidence" value="ECO:0007669"/>
    <property type="project" value="InterPro"/>
</dbReference>
<dbReference type="EMBL" id="SDKM01000036">
    <property type="protein sequence ID" value="RYP83164.1"/>
    <property type="molecule type" value="Genomic_DNA"/>
</dbReference>
<sequence length="388" mass="42823">MPSSRRLSAAACALLLPLLATVTIATAGAEPGARAVRQTATLSMHPQLAQPGATPASSAGAKSSMTARFRPVRSGRPVILQRRKGTAWVNVAKARQNSSGVAEFNAPYMVSGRLATYRAYTASWRGLAKKATAAARTDRWGAPDFTDEFTNPATLGTTWKDRSQGYESVGSRKCVKSDPRATSVAGGALRLSVLDDPDRADSGDLANRCDPGEPGGPTYNYRLTGHVTTQGTKFLQYGYVAARVRFQRYAGQHAAVWMQPEPSVASSDPGAEIDVIEWFGDRTNDNTELTSHVYKNGTKYKGPITNTGRFTARNSDWWTRYHVFSVEWTPSRYVFRIDGRKTIEQTRGVSRRPEYLLLSLISSDYELPLQKGSLPQHMYVDWVKYWKR</sequence>
<dbReference type="GO" id="GO:0004553">
    <property type="term" value="F:hydrolase activity, hydrolyzing O-glycosyl compounds"/>
    <property type="evidence" value="ECO:0007669"/>
    <property type="project" value="InterPro"/>
</dbReference>
<feature type="region of interest" description="Disordered" evidence="2">
    <location>
        <begin position="196"/>
        <end position="216"/>
    </location>
</feature>
<evidence type="ECO:0000256" key="1">
    <source>
        <dbReference type="ARBA" id="ARBA00006865"/>
    </source>
</evidence>
<accession>A0A4Q4Z840</accession>
<evidence type="ECO:0000313" key="6">
    <source>
        <dbReference type="Proteomes" id="UP000295198"/>
    </source>
</evidence>
<dbReference type="PANTHER" id="PTHR10963:SF55">
    <property type="entry name" value="GLYCOSIDE HYDROLASE FAMILY 16 PROTEIN"/>
    <property type="match status" value="1"/>
</dbReference>
<dbReference type="Proteomes" id="UP000295198">
    <property type="component" value="Unassembled WGS sequence"/>
</dbReference>
<dbReference type="PANTHER" id="PTHR10963">
    <property type="entry name" value="GLYCOSYL HYDROLASE-RELATED"/>
    <property type="match status" value="1"/>
</dbReference>
<evidence type="ECO:0000313" key="5">
    <source>
        <dbReference type="EMBL" id="RYP83164.1"/>
    </source>
</evidence>
<evidence type="ECO:0000256" key="2">
    <source>
        <dbReference type="SAM" id="MobiDB-lite"/>
    </source>
</evidence>
<dbReference type="CDD" id="cd00413">
    <property type="entry name" value="Glyco_hydrolase_16"/>
    <property type="match status" value="1"/>
</dbReference>
<dbReference type="InterPro" id="IPR000757">
    <property type="entry name" value="Beta-glucanase-like"/>
</dbReference>
<dbReference type="Pfam" id="PF00722">
    <property type="entry name" value="Glyco_hydro_16"/>
    <property type="match status" value="1"/>
</dbReference>
<comment type="similarity">
    <text evidence="1">Belongs to the glycosyl hydrolase 16 family.</text>
</comment>
<proteinExistence type="inferred from homology"/>
<evidence type="ECO:0000259" key="4">
    <source>
        <dbReference type="PROSITE" id="PS51762"/>
    </source>
</evidence>
<dbReference type="Gene3D" id="2.60.120.200">
    <property type="match status" value="1"/>
</dbReference>
<protein>
    <submittedName>
        <fullName evidence="5">Glycosyl hydrolase family protein</fullName>
    </submittedName>
</protein>
<keyword evidence="6" id="KW-1185">Reference proteome</keyword>
<dbReference type="SUPFAM" id="SSF49899">
    <property type="entry name" value="Concanavalin A-like lectins/glucanases"/>
    <property type="match status" value="1"/>
</dbReference>
<evidence type="ECO:0000256" key="3">
    <source>
        <dbReference type="SAM" id="SignalP"/>
    </source>
</evidence>
<gene>
    <name evidence="5" type="ORF">EKO23_19730</name>
</gene>
<reference evidence="5 6" key="1">
    <citation type="submission" date="2019-01" db="EMBL/GenBank/DDBJ databases">
        <title>Nocardioides guangzhouensis sp. nov., an actinobacterium isolated from soil.</title>
        <authorList>
            <person name="Fu Y."/>
            <person name="Cai Y."/>
            <person name="Lin Z."/>
            <person name="Chen P."/>
        </authorList>
    </citation>
    <scope>NUCLEOTIDE SEQUENCE [LARGE SCALE GENOMIC DNA]</scope>
    <source>
        <strain evidence="5 6">130</strain>
    </source>
</reference>
<dbReference type="AlphaFoldDB" id="A0A4Q4Z840"/>
<feature type="signal peptide" evidence="3">
    <location>
        <begin position="1"/>
        <end position="27"/>
    </location>
</feature>
<dbReference type="PROSITE" id="PS51762">
    <property type="entry name" value="GH16_2"/>
    <property type="match status" value="1"/>
</dbReference>
<keyword evidence="5" id="KW-0378">Hydrolase</keyword>
<organism evidence="5 6">
    <name type="scientific">Nocardioides guangzhouensis</name>
    <dbReference type="NCBI Taxonomy" id="2497878"/>
    <lineage>
        <taxon>Bacteria</taxon>
        <taxon>Bacillati</taxon>
        <taxon>Actinomycetota</taxon>
        <taxon>Actinomycetes</taxon>
        <taxon>Propionibacteriales</taxon>
        <taxon>Nocardioidaceae</taxon>
        <taxon>Nocardioides</taxon>
    </lineage>
</organism>
<feature type="compositionally biased region" description="Polar residues" evidence="2">
    <location>
        <begin position="55"/>
        <end position="66"/>
    </location>
</feature>
<feature type="domain" description="GH16" evidence="4">
    <location>
        <begin position="137"/>
        <end position="388"/>
    </location>
</feature>
<feature type="region of interest" description="Disordered" evidence="2">
    <location>
        <begin position="48"/>
        <end position="67"/>
    </location>
</feature>
<dbReference type="OrthoDB" id="3250776at2"/>
<dbReference type="InterPro" id="IPR013320">
    <property type="entry name" value="ConA-like_dom_sf"/>
</dbReference>
<dbReference type="RefSeq" id="WP_134719899.1">
    <property type="nucleotide sequence ID" value="NZ_SDKM01000036.1"/>
</dbReference>
<feature type="chain" id="PRO_5038918046" evidence="3">
    <location>
        <begin position="28"/>
        <end position="388"/>
    </location>
</feature>
<keyword evidence="3" id="KW-0732">Signal</keyword>